<evidence type="ECO:0000313" key="2">
    <source>
        <dbReference type="Proteomes" id="UP000054549"/>
    </source>
</evidence>
<dbReference type="AlphaFoldDB" id="A0A0C2SU17"/>
<dbReference type="EMBL" id="KN818367">
    <property type="protein sequence ID" value="KIL57509.1"/>
    <property type="molecule type" value="Genomic_DNA"/>
</dbReference>
<gene>
    <name evidence="1" type="ORF">M378DRAFT_171707</name>
</gene>
<accession>A0A0C2SU17</accession>
<keyword evidence="2" id="KW-1185">Reference proteome</keyword>
<reference evidence="1 2" key="1">
    <citation type="submission" date="2014-04" db="EMBL/GenBank/DDBJ databases">
        <title>Evolutionary Origins and Diversification of the Mycorrhizal Mutualists.</title>
        <authorList>
            <consortium name="DOE Joint Genome Institute"/>
            <consortium name="Mycorrhizal Genomics Consortium"/>
            <person name="Kohler A."/>
            <person name="Kuo A."/>
            <person name="Nagy L.G."/>
            <person name="Floudas D."/>
            <person name="Copeland A."/>
            <person name="Barry K.W."/>
            <person name="Cichocki N."/>
            <person name="Veneault-Fourrey C."/>
            <person name="LaButti K."/>
            <person name="Lindquist E.A."/>
            <person name="Lipzen A."/>
            <person name="Lundell T."/>
            <person name="Morin E."/>
            <person name="Murat C."/>
            <person name="Riley R."/>
            <person name="Ohm R."/>
            <person name="Sun H."/>
            <person name="Tunlid A."/>
            <person name="Henrissat B."/>
            <person name="Grigoriev I.V."/>
            <person name="Hibbett D.S."/>
            <person name="Martin F."/>
        </authorList>
    </citation>
    <scope>NUCLEOTIDE SEQUENCE [LARGE SCALE GENOMIC DNA]</scope>
    <source>
        <strain evidence="1 2">Koide BX008</strain>
    </source>
</reference>
<proteinExistence type="predicted"/>
<organism evidence="1 2">
    <name type="scientific">Amanita muscaria (strain Koide BX008)</name>
    <dbReference type="NCBI Taxonomy" id="946122"/>
    <lineage>
        <taxon>Eukaryota</taxon>
        <taxon>Fungi</taxon>
        <taxon>Dikarya</taxon>
        <taxon>Basidiomycota</taxon>
        <taxon>Agaricomycotina</taxon>
        <taxon>Agaricomycetes</taxon>
        <taxon>Agaricomycetidae</taxon>
        <taxon>Agaricales</taxon>
        <taxon>Pluteineae</taxon>
        <taxon>Amanitaceae</taxon>
        <taxon>Amanita</taxon>
    </lineage>
</organism>
<evidence type="ECO:0000313" key="1">
    <source>
        <dbReference type="EMBL" id="KIL57509.1"/>
    </source>
</evidence>
<sequence length="71" mass="7720">MPNQTSAPSKTVRAQAVLQGLVEIYSDQRCRCGSYLRDGLVLCGCAARRRALEAGVESAVMMMEALVLMRS</sequence>
<protein>
    <submittedName>
        <fullName evidence="1">Uncharacterized protein</fullName>
    </submittedName>
</protein>
<dbReference type="HOGENOM" id="CLU_2739481_0_0_1"/>
<dbReference type="Proteomes" id="UP000054549">
    <property type="component" value="Unassembled WGS sequence"/>
</dbReference>
<name>A0A0C2SU17_AMAMK</name>
<dbReference type="InParanoid" id="A0A0C2SU17"/>